<dbReference type="Proteomes" id="UP000095141">
    <property type="component" value="Unassembled WGS sequence"/>
</dbReference>
<dbReference type="Pfam" id="PF20434">
    <property type="entry name" value="BD-FAE"/>
    <property type="match status" value="1"/>
</dbReference>
<accession>A0A1C1Z7P6</accession>
<organism evidence="3 4">
    <name type="scientific">Limosilactobacillus reuteri</name>
    <name type="common">Lactobacillus reuteri</name>
    <dbReference type="NCBI Taxonomy" id="1598"/>
    <lineage>
        <taxon>Bacteria</taxon>
        <taxon>Bacillati</taxon>
        <taxon>Bacillota</taxon>
        <taxon>Bacilli</taxon>
        <taxon>Lactobacillales</taxon>
        <taxon>Lactobacillaceae</taxon>
        <taxon>Limosilactobacillus</taxon>
    </lineage>
</organism>
<sequence>MIYVLKVLCNTIAEVYGKSILKGVFIMKHTLKVDQVRDGLWLDSDITYTQVPGWLGNTTRDLKLSVIRHFQTNDDTRYPVIFWFAGGGWMDTDHNVHLPNLVDFARHGYIVVGVEYRDSNKVQFPGQLEDAKAAIRYMRANAKRFQADPNRFIAMGESAGGHMASMLGVTNGLHQFDKGANLDYSSDVQVAVPFYGVVDPLTAKTGSASNDFDFVYRNLLGAEPENAPELDSAANPLTYVNSNSTPFLIFHGTEDVVVPIKDSEKLYDALVENNVPAELYEIEGASHMDVKFLQPQVFKIVMDFLDKYLTRP</sequence>
<gene>
    <name evidence="3" type="ORF">BFD03_00020</name>
</gene>
<dbReference type="InterPro" id="IPR050300">
    <property type="entry name" value="GDXG_lipolytic_enzyme"/>
</dbReference>
<dbReference type="InterPro" id="IPR029058">
    <property type="entry name" value="AB_hydrolase_fold"/>
</dbReference>
<dbReference type="InterPro" id="IPR049492">
    <property type="entry name" value="BD-FAE-like_dom"/>
</dbReference>
<keyword evidence="1 3" id="KW-0378">Hydrolase</keyword>
<protein>
    <submittedName>
        <fullName evidence="3">Alpha/beta hydrolase</fullName>
    </submittedName>
</protein>
<dbReference type="AlphaFoldDB" id="A0A1C1Z7P6"/>
<dbReference type="PANTHER" id="PTHR48081">
    <property type="entry name" value="AB HYDROLASE SUPERFAMILY PROTEIN C4A8.06C"/>
    <property type="match status" value="1"/>
</dbReference>
<dbReference type="GO" id="GO:0016787">
    <property type="term" value="F:hydrolase activity"/>
    <property type="evidence" value="ECO:0007669"/>
    <property type="project" value="UniProtKB-KW"/>
</dbReference>
<reference evidence="3 4" key="1">
    <citation type="submission" date="2016-08" db="EMBL/GenBank/DDBJ databases">
        <title>Probiotic bacterium isolated from chicken gut.</title>
        <authorList>
            <person name="Levy J.L."/>
            <person name="Hassan H.M."/>
            <person name="Mendoza M.A."/>
        </authorList>
    </citation>
    <scope>NUCLEOTIDE SEQUENCE [LARGE SCALE GENOMIC DNA]</scope>
    <source>
        <strain evidence="3 4">P43</strain>
    </source>
</reference>
<dbReference type="EMBL" id="MCNS01000001">
    <property type="protein sequence ID" value="OCX49952.1"/>
    <property type="molecule type" value="Genomic_DNA"/>
</dbReference>
<proteinExistence type="predicted"/>
<dbReference type="Gene3D" id="3.40.50.1820">
    <property type="entry name" value="alpha/beta hydrolase"/>
    <property type="match status" value="1"/>
</dbReference>
<evidence type="ECO:0000256" key="1">
    <source>
        <dbReference type="ARBA" id="ARBA00022801"/>
    </source>
</evidence>
<dbReference type="PANTHER" id="PTHR48081:SF13">
    <property type="entry name" value="ALPHA_BETA HYDROLASE"/>
    <property type="match status" value="1"/>
</dbReference>
<evidence type="ECO:0000313" key="4">
    <source>
        <dbReference type="Proteomes" id="UP000095141"/>
    </source>
</evidence>
<comment type="caution">
    <text evidence="3">The sequence shown here is derived from an EMBL/GenBank/DDBJ whole genome shotgun (WGS) entry which is preliminary data.</text>
</comment>
<evidence type="ECO:0000313" key="3">
    <source>
        <dbReference type="EMBL" id="OCX49952.1"/>
    </source>
</evidence>
<feature type="domain" description="BD-FAE-like" evidence="2">
    <location>
        <begin position="72"/>
        <end position="270"/>
    </location>
</feature>
<name>A0A1C1Z7P6_LIMRT</name>
<evidence type="ECO:0000259" key="2">
    <source>
        <dbReference type="Pfam" id="PF20434"/>
    </source>
</evidence>
<dbReference type="SUPFAM" id="SSF53474">
    <property type="entry name" value="alpha/beta-Hydrolases"/>
    <property type="match status" value="1"/>
</dbReference>